<feature type="domain" description="Lipoyl-binding" evidence="2">
    <location>
        <begin position="1"/>
        <end position="69"/>
    </location>
</feature>
<name>A0A4R4Z3R9_9PSEU</name>
<keyword evidence="1" id="KW-0092">Biotin</keyword>
<dbReference type="InterPro" id="IPR000089">
    <property type="entry name" value="Biotin_lipoyl"/>
</dbReference>
<dbReference type="FunFam" id="2.40.50.100:FF:000003">
    <property type="entry name" value="Acetyl-CoA carboxylase biotin carboxyl carrier protein"/>
    <property type="match status" value="1"/>
</dbReference>
<dbReference type="InterPro" id="IPR050709">
    <property type="entry name" value="Biotin_Carboxyl_Carrier/Decarb"/>
</dbReference>
<dbReference type="Proteomes" id="UP000294947">
    <property type="component" value="Unassembled WGS sequence"/>
</dbReference>
<organism evidence="3 4">
    <name type="scientific">Saccharopolyspora elongata</name>
    <dbReference type="NCBI Taxonomy" id="2530387"/>
    <lineage>
        <taxon>Bacteria</taxon>
        <taxon>Bacillati</taxon>
        <taxon>Actinomycetota</taxon>
        <taxon>Actinomycetes</taxon>
        <taxon>Pseudonocardiales</taxon>
        <taxon>Pseudonocardiaceae</taxon>
        <taxon>Saccharopolyspora</taxon>
    </lineage>
</organism>
<dbReference type="InterPro" id="IPR011053">
    <property type="entry name" value="Single_hybrid_motif"/>
</dbReference>
<dbReference type="NCBIfam" id="NF004547">
    <property type="entry name" value="PRK05889.1"/>
    <property type="match status" value="1"/>
</dbReference>
<gene>
    <name evidence="3" type="ORF">E1288_13910</name>
</gene>
<evidence type="ECO:0000256" key="1">
    <source>
        <dbReference type="ARBA" id="ARBA00023267"/>
    </source>
</evidence>
<dbReference type="CDD" id="cd06850">
    <property type="entry name" value="biotinyl_domain"/>
    <property type="match status" value="1"/>
</dbReference>
<dbReference type="PROSITE" id="PS50968">
    <property type="entry name" value="BIOTINYL_LIPOYL"/>
    <property type="match status" value="1"/>
</dbReference>
<dbReference type="SUPFAM" id="SSF51230">
    <property type="entry name" value="Single hybrid motif"/>
    <property type="match status" value="1"/>
</dbReference>
<keyword evidence="4" id="KW-1185">Reference proteome</keyword>
<comment type="caution">
    <text evidence="3">The sequence shown here is derived from an EMBL/GenBank/DDBJ whole genome shotgun (WGS) entry which is preliminary data.</text>
</comment>
<dbReference type="EMBL" id="SMKW01000015">
    <property type="protein sequence ID" value="TDD51664.1"/>
    <property type="molecule type" value="Genomic_DNA"/>
</dbReference>
<dbReference type="Gene3D" id="2.40.50.100">
    <property type="match status" value="1"/>
</dbReference>
<proteinExistence type="predicted"/>
<dbReference type="AlphaFoldDB" id="A0A4R4Z3R9"/>
<protein>
    <submittedName>
        <fullName evidence="3">Biotin/lipoyl-binding carrier protein</fullName>
    </submittedName>
</protein>
<dbReference type="OrthoDB" id="163546at2"/>
<evidence type="ECO:0000313" key="4">
    <source>
        <dbReference type="Proteomes" id="UP000294947"/>
    </source>
</evidence>
<dbReference type="Pfam" id="PF00364">
    <property type="entry name" value="Biotin_lipoyl"/>
    <property type="match status" value="1"/>
</dbReference>
<dbReference type="PANTHER" id="PTHR45266">
    <property type="entry name" value="OXALOACETATE DECARBOXYLASE ALPHA CHAIN"/>
    <property type="match status" value="1"/>
</dbReference>
<dbReference type="RefSeq" id="WP_132485012.1">
    <property type="nucleotide sequence ID" value="NZ_SMKW01000015.1"/>
</dbReference>
<evidence type="ECO:0000259" key="2">
    <source>
        <dbReference type="PROSITE" id="PS50968"/>
    </source>
</evidence>
<dbReference type="PANTHER" id="PTHR45266:SF3">
    <property type="entry name" value="OXALOACETATE DECARBOXYLASE ALPHA CHAIN"/>
    <property type="match status" value="1"/>
</dbReference>
<reference evidence="3 4" key="1">
    <citation type="submission" date="2019-03" db="EMBL/GenBank/DDBJ databases">
        <title>Draft genome sequences of novel Actinobacteria.</title>
        <authorList>
            <person name="Sahin N."/>
            <person name="Ay H."/>
            <person name="Saygin H."/>
        </authorList>
    </citation>
    <scope>NUCLEOTIDE SEQUENCE [LARGE SCALE GENOMIC DNA]</scope>
    <source>
        <strain evidence="3 4">7K502</strain>
    </source>
</reference>
<sequence length="71" mass="7501">MEIKAEMVANVWKVLVTEGTAVKADQELAVLESMKMEIPVLSETDGVVTRVAVAEGDAVNEGDLIAVVSAE</sequence>
<evidence type="ECO:0000313" key="3">
    <source>
        <dbReference type="EMBL" id="TDD51664.1"/>
    </source>
</evidence>
<accession>A0A4R4Z3R9</accession>